<proteinExistence type="predicted"/>
<dbReference type="AlphaFoldDB" id="A0A7T7M9I8"/>
<evidence type="ECO:0000313" key="1">
    <source>
        <dbReference type="EMBL" id="QQM67400.1"/>
    </source>
</evidence>
<evidence type="ECO:0008006" key="3">
    <source>
        <dbReference type="Google" id="ProtNLM"/>
    </source>
</evidence>
<sequence>MRTTHLYLLVGLFLGTVLAFGSFAQFVLVGLCGLAGVVAGQGVEGRLDLRGVLDRLRQ</sequence>
<evidence type="ECO:0000313" key="2">
    <source>
        <dbReference type="Proteomes" id="UP000595895"/>
    </source>
</evidence>
<dbReference type="Proteomes" id="UP000595895">
    <property type="component" value="Chromosome"/>
</dbReference>
<organism evidence="1 2">
    <name type="scientific">Actinomyces weissii</name>
    <dbReference type="NCBI Taxonomy" id="675090"/>
    <lineage>
        <taxon>Bacteria</taxon>
        <taxon>Bacillati</taxon>
        <taxon>Actinomycetota</taxon>
        <taxon>Actinomycetes</taxon>
        <taxon>Actinomycetales</taxon>
        <taxon>Actinomycetaceae</taxon>
        <taxon>Actinomyces</taxon>
    </lineage>
</organism>
<protein>
    <recommendedName>
        <fullName evidence="3">DUF2273 domain-containing protein</fullName>
    </recommendedName>
</protein>
<accession>A0A7T7M9I8</accession>
<dbReference type="RefSeq" id="WP_200275953.1">
    <property type="nucleotide sequence ID" value="NZ_CP066802.1"/>
</dbReference>
<dbReference type="EMBL" id="CP066802">
    <property type="protein sequence ID" value="QQM67400.1"/>
    <property type="molecule type" value="Genomic_DNA"/>
</dbReference>
<name>A0A7T7M9I8_9ACTO</name>
<reference evidence="1 2" key="1">
    <citation type="submission" date="2020-12" db="EMBL/GenBank/DDBJ databases">
        <authorList>
            <person name="Zhou J."/>
        </authorList>
    </citation>
    <scope>NUCLEOTIDE SEQUENCE [LARGE SCALE GENOMIC DNA]</scope>
    <source>
        <strain evidence="1 2">CCUG 61299</strain>
    </source>
</reference>
<gene>
    <name evidence="1" type="ORF">JG540_00335</name>
</gene>
<dbReference type="KEGG" id="awe:JG540_00335"/>
<keyword evidence="2" id="KW-1185">Reference proteome</keyword>